<comment type="caution">
    <text evidence="2">The sequence shown here is derived from an EMBL/GenBank/DDBJ whole genome shotgun (WGS) entry which is preliminary data.</text>
</comment>
<dbReference type="AlphaFoldDB" id="A0AA36G0U7"/>
<protein>
    <submittedName>
        <fullName evidence="2">Uncharacterized protein</fullName>
    </submittedName>
</protein>
<proteinExistence type="predicted"/>
<organism evidence="2 3">
    <name type="scientific">Mesorhabditis spiculigera</name>
    <dbReference type="NCBI Taxonomy" id="96644"/>
    <lineage>
        <taxon>Eukaryota</taxon>
        <taxon>Metazoa</taxon>
        <taxon>Ecdysozoa</taxon>
        <taxon>Nematoda</taxon>
        <taxon>Chromadorea</taxon>
        <taxon>Rhabditida</taxon>
        <taxon>Rhabditina</taxon>
        <taxon>Rhabditomorpha</taxon>
        <taxon>Rhabditoidea</taxon>
        <taxon>Rhabditidae</taxon>
        <taxon>Mesorhabditinae</taxon>
        <taxon>Mesorhabditis</taxon>
    </lineage>
</organism>
<feature type="compositionally biased region" description="Pro residues" evidence="1">
    <location>
        <begin position="91"/>
        <end position="100"/>
    </location>
</feature>
<feature type="compositionally biased region" description="Low complexity" evidence="1">
    <location>
        <begin position="76"/>
        <end position="90"/>
    </location>
</feature>
<evidence type="ECO:0000313" key="2">
    <source>
        <dbReference type="EMBL" id="CAJ0569052.1"/>
    </source>
</evidence>
<reference evidence="2" key="1">
    <citation type="submission" date="2023-06" db="EMBL/GenBank/DDBJ databases">
        <authorList>
            <person name="Delattre M."/>
        </authorList>
    </citation>
    <scope>NUCLEOTIDE SEQUENCE</scope>
    <source>
        <strain evidence="2">AF72</strain>
    </source>
</reference>
<keyword evidence="3" id="KW-1185">Reference proteome</keyword>
<dbReference type="EMBL" id="CATQJA010001902">
    <property type="protein sequence ID" value="CAJ0569052.1"/>
    <property type="molecule type" value="Genomic_DNA"/>
</dbReference>
<feature type="non-terminal residue" evidence="2">
    <location>
        <position position="206"/>
    </location>
</feature>
<evidence type="ECO:0000256" key="1">
    <source>
        <dbReference type="SAM" id="MobiDB-lite"/>
    </source>
</evidence>
<dbReference type="Proteomes" id="UP001177023">
    <property type="component" value="Unassembled WGS sequence"/>
</dbReference>
<sequence>MLFRLDVIAILALRYLWLFIRPVTEQRRPNRADGKTAEQAMAEIRAAVASVGTRKTPEQALAELRAIADRYPAARNPGQPNQPGPSGLQNPPGPSGPHAPPVASAVKTPRDWIDHYYEKFEGGARMNKDDWAHLTRVSGHSQKQLESQMDLRKKLKRQMDYWPRSSLEREKLIEHVFGKYQGMANVPADEKSYLMRQTGMSPAVVG</sequence>
<evidence type="ECO:0000313" key="3">
    <source>
        <dbReference type="Proteomes" id="UP001177023"/>
    </source>
</evidence>
<feature type="region of interest" description="Disordered" evidence="1">
    <location>
        <begin position="73"/>
        <end position="105"/>
    </location>
</feature>
<name>A0AA36G0U7_9BILA</name>
<gene>
    <name evidence="2" type="ORF">MSPICULIGERA_LOCUS7549</name>
</gene>
<accession>A0AA36G0U7</accession>